<accession>A0AAD5QB71</accession>
<feature type="compositionally biased region" description="Basic and acidic residues" evidence="2">
    <location>
        <begin position="1537"/>
        <end position="1547"/>
    </location>
</feature>
<dbReference type="SUPFAM" id="SSF57997">
    <property type="entry name" value="Tropomyosin"/>
    <property type="match status" value="1"/>
</dbReference>
<feature type="coiled-coil region" evidence="1">
    <location>
        <begin position="651"/>
        <end position="1141"/>
    </location>
</feature>
<evidence type="ECO:0000313" key="5">
    <source>
        <dbReference type="Proteomes" id="UP001209570"/>
    </source>
</evidence>
<dbReference type="PANTHER" id="PTHR21715">
    <property type="entry name" value="RH04127P"/>
    <property type="match status" value="1"/>
</dbReference>
<evidence type="ECO:0000256" key="1">
    <source>
        <dbReference type="SAM" id="Coils"/>
    </source>
</evidence>
<feature type="compositionally biased region" description="Low complexity" evidence="2">
    <location>
        <begin position="222"/>
        <end position="239"/>
    </location>
</feature>
<feature type="compositionally biased region" description="Low complexity" evidence="2">
    <location>
        <begin position="1548"/>
        <end position="1559"/>
    </location>
</feature>
<dbReference type="PANTHER" id="PTHR21715:SF0">
    <property type="entry name" value="RH04127P"/>
    <property type="match status" value="1"/>
</dbReference>
<dbReference type="SMART" id="SM00456">
    <property type="entry name" value="WW"/>
    <property type="match status" value="1"/>
</dbReference>
<organism evidence="4 5">
    <name type="scientific">Pythium insidiosum</name>
    <name type="common">Pythiosis disease agent</name>
    <dbReference type="NCBI Taxonomy" id="114742"/>
    <lineage>
        <taxon>Eukaryota</taxon>
        <taxon>Sar</taxon>
        <taxon>Stramenopiles</taxon>
        <taxon>Oomycota</taxon>
        <taxon>Peronosporomycetes</taxon>
        <taxon>Pythiales</taxon>
        <taxon>Pythiaceae</taxon>
        <taxon>Pythium</taxon>
    </lineage>
</organism>
<protein>
    <recommendedName>
        <fullName evidence="3">WW domain-containing protein</fullName>
    </recommendedName>
</protein>
<dbReference type="InterPro" id="IPR053233">
    <property type="entry name" value="ABRA-related"/>
</dbReference>
<feature type="region of interest" description="Disordered" evidence="2">
    <location>
        <begin position="630"/>
        <end position="650"/>
    </location>
</feature>
<comment type="caution">
    <text evidence="4">The sequence shown here is derived from an EMBL/GenBank/DDBJ whole genome shotgun (WGS) entry which is preliminary data.</text>
</comment>
<feature type="compositionally biased region" description="Basic and acidic residues" evidence="2">
    <location>
        <begin position="255"/>
        <end position="267"/>
    </location>
</feature>
<name>A0AAD5QB71_PYTIN</name>
<dbReference type="PROSITE" id="PS01159">
    <property type="entry name" value="WW_DOMAIN_1"/>
    <property type="match status" value="1"/>
</dbReference>
<feature type="compositionally biased region" description="Basic and acidic residues" evidence="2">
    <location>
        <begin position="106"/>
        <end position="121"/>
    </location>
</feature>
<dbReference type="CDD" id="cd00201">
    <property type="entry name" value="WW"/>
    <property type="match status" value="1"/>
</dbReference>
<keyword evidence="5" id="KW-1185">Reference proteome</keyword>
<dbReference type="InterPro" id="IPR001202">
    <property type="entry name" value="WW_dom"/>
</dbReference>
<dbReference type="Gene3D" id="3.30.1470.10">
    <property type="entry name" value="Photosystem I PsaD, reaction center subunit II"/>
    <property type="match status" value="1"/>
</dbReference>
<feature type="domain" description="WW" evidence="3">
    <location>
        <begin position="53"/>
        <end position="87"/>
    </location>
</feature>
<dbReference type="Proteomes" id="UP001209570">
    <property type="component" value="Unassembled WGS sequence"/>
</dbReference>
<dbReference type="SUPFAM" id="SSF51045">
    <property type="entry name" value="WW domain"/>
    <property type="match status" value="1"/>
</dbReference>
<reference evidence="4" key="1">
    <citation type="submission" date="2021-12" db="EMBL/GenBank/DDBJ databases">
        <title>Prjna785345.</title>
        <authorList>
            <person name="Rujirawat T."/>
            <person name="Krajaejun T."/>
        </authorList>
    </citation>
    <scope>NUCLEOTIDE SEQUENCE</scope>
    <source>
        <strain evidence="4">Pi057C3</strain>
    </source>
</reference>
<keyword evidence="1" id="KW-0175">Coiled coil</keyword>
<evidence type="ECO:0000256" key="2">
    <source>
        <dbReference type="SAM" id="MobiDB-lite"/>
    </source>
</evidence>
<dbReference type="Pfam" id="PF00397">
    <property type="entry name" value="WW"/>
    <property type="match status" value="1"/>
</dbReference>
<sequence length="1567" mass="178623">MDGAQGDSIVLEEEIDPNYEPSEREVLEYASWLGMDLENEQDLFWIAREGLKAPLPENWKPCKTTDTEEIYYFNFATGQSTWDHPCDEFYRNLYDEHKKKRLQSKKSQDDDEKKKKEKEDVAELLGKKSGKKKKGSLSKAEPLGPPTLSKAPNPLEKKPLPGVGGGKLNSLSASSGALKPVGSLGRLKSESKTESEETGEDSDRETERRPSPRALSKPPLGSLQPRKSLPSSSSSTSLLNNADSKAELDAMSADLEQKKQRLAEDHAKAVRDMEATHDTNVAALRKKCQKELDDIQDEEDTKLKQRKREFDKKLNDIENQYDREESNLLRERKEKIKRLEAEVELTLSHKRQELELDQQREIQRLKTRHDTAMAELREQHEKAESELKIKLDGDVGEKSALAEDVVRLRDTERRLEDSLQSLREKLDVVSRDRDQLKDQLATATSTIEELQRELAKLKQIETREIEAVDAWTKKNEDLERELLLLRENQRSSPSTSEDASDRLRAEVADLNEQLSALERANAQLKEQLLKAANEKRELRDHLDAQLQDASRGDQASAQRLVRLEAELQTITGQLLEAQTAKDAMMAALDDLRGQKHELEAVQRKLERELSDKESDIQRRDVEVESLRRQLAESARQKTSSSDAAESDAETVMTQRMEIERLEAALQIAQRERDARGIRVKELESELDALIGRTHQLEAERDSDSVRAKKKEAERDLAIQKLATMQTEMETQAERILSLSQELSDAKAQLSKSKFREQSLVDKTSQLEEEVKQMELTHQQLQLEQDRLMRELRQRAQQISERESAISEAKGENEVLTEQLEHLQRSVAELKARFTASSTTSASGVNNSGVGVNAELEELRVRVREAEAKVMQLTQEKSQAQEKLRQATQRAAEMEGQCRSADAERDRLSYEVQSATQEVTKWKERLDRKQKEIEQLQGELLVAANEKEAAETTLSRERDEKRELLTQRAALERARRNAEAEVDALTTRLSELEATQRGTGLEAQAHAGRVRRLEAELESVTKELRSVQDEREGLNARLRQHAVDQSAIETKMRALRTECNEHDTRSKALEDDVARLTDVIRRLEAQVEERDARLRREVEDRTSQAKHLQIVSAEKDDLEMQLTSVKRKMEAADSRLKEHENVSSRGDFQLKVKLQHVEAERDGAVSGRERAEQHARALEKETAALRDELATLKTESESTRTKLRALTAERDELQAALLNGQSAASMAALSRNGSRAGGDTAAMLVKLQLADVNKSELEQHLADVAAQLELSTRRCALAEARCRDQAVEVEGLTVEISTLRSAMQQMHLSALESLPFVERLDYEHRKRSLKSDFMAQLRDFEEREDHALVRHKARLRAQHERQLEELGATLERKRQSRIESEERLTTQVLEQLRHERELRAKELRQQAQQQLLELERDLRERQSTHIDELSAAIRKEEETLTSRLRDARQVQREEELAEAFFEQRQQSPTVSNVAFKLSPTKMAAARSSNVSGRAADDVVQRQIARWAKSRERASNAATRQASWLSDLYQEVKDYGDQRAHSALPDRGELLPPSTESLLEEAVAARSAE</sequence>
<dbReference type="InterPro" id="IPR036020">
    <property type="entry name" value="WW_dom_sf"/>
</dbReference>
<evidence type="ECO:0000259" key="3">
    <source>
        <dbReference type="PROSITE" id="PS50020"/>
    </source>
</evidence>
<gene>
    <name evidence="4" type="ORF">P43SY_002593</name>
</gene>
<feature type="coiled-coil region" evidence="1">
    <location>
        <begin position="1167"/>
        <end position="1215"/>
    </location>
</feature>
<proteinExistence type="predicted"/>
<evidence type="ECO:0000313" key="4">
    <source>
        <dbReference type="EMBL" id="KAJ0410261.1"/>
    </source>
</evidence>
<feature type="region of interest" description="Disordered" evidence="2">
    <location>
        <begin position="1537"/>
        <end position="1567"/>
    </location>
</feature>
<dbReference type="EMBL" id="JAKCXM010000001">
    <property type="protein sequence ID" value="KAJ0410261.1"/>
    <property type="molecule type" value="Genomic_DNA"/>
</dbReference>
<dbReference type="PROSITE" id="PS50020">
    <property type="entry name" value="WW_DOMAIN_2"/>
    <property type="match status" value="1"/>
</dbReference>
<feature type="coiled-coil region" evidence="1">
    <location>
        <begin position="1355"/>
        <end position="1423"/>
    </location>
</feature>
<dbReference type="Gene3D" id="1.10.287.1490">
    <property type="match status" value="1"/>
</dbReference>
<feature type="region of interest" description="Disordered" evidence="2">
    <location>
        <begin position="100"/>
        <end position="267"/>
    </location>
</feature>